<evidence type="ECO:0000256" key="4">
    <source>
        <dbReference type="ARBA" id="ARBA00022771"/>
    </source>
</evidence>
<comment type="function">
    <text evidence="9">Hydrolase that can remove conjugated ubiquitin from proteins and may therefore play an important regulatory role at the level of protein turnover by preventing degradation.</text>
</comment>
<evidence type="ECO:0000256" key="5">
    <source>
        <dbReference type="ARBA" id="ARBA00022786"/>
    </source>
</evidence>
<dbReference type="PROSITE" id="PS50802">
    <property type="entry name" value="OTU"/>
    <property type="match status" value="1"/>
</dbReference>
<reference evidence="13 14" key="1">
    <citation type="journal article" date="2019" name="Sci. Rep.">
        <title>Comparative genomics of chytrid fungi reveal insights into the obligate biotrophic and pathogenic lifestyle of Synchytrium endobioticum.</title>
        <authorList>
            <person name="van de Vossenberg B.T.L.H."/>
            <person name="Warris S."/>
            <person name="Nguyen H.D.T."/>
            <person name="van Gent-Pelzer M.P.E."/>
            <person name="Joly D.L."/>
            <person name="van de Geest H.C."/>
            <person name="Bonants P.J.M."/>
            <person name="Smith D.S."/>
            <person name="Levesque C.A."/>
            <person name="van der Lee T.A.J."/>
        </authorList>
    </citation>
    <scope>NUCLEOTIDE SEQUENCE [LARGE SCALE GENOMIC DNA]</scope>
    <source>
        <strain evidence="13 14">CBS 675.73</strain>
    </source>
</reference>
<feature type="region of interest" description="Disordered" evidence="10">
    <location>
        <begin position="78"/>
        <end position="103"/>
    </location>
</feature>
<dbReference type="SUPFAM" id="SSF54001">
    <property type="entry name" value="Cysteine proteinases"/>
    <property type="match status" value="1"/>
</dbReference>
<dbReference type="OrthoDB" id="65596at2759"/>
<evidence type="ECO:0000256" key="8">
    <source>
        <dbReference type="ARBA" id="ARBA00022833"/>
    </source>
</evidence>
<keyword evidence="4" id="KW-0863">Zinc-finger</keyword>
<keyword evidence="2" id="KW-0645">Protease</keyword>
<feature type="domain" description="Ubiquitin-like" evidence="11">
    <location>
        <begin position="1"/>
        <end position="79"/>
    </location>
</feature>
<keyword evidence="6 9" id="KW-0378">Hydrolase</keyword>
<evidence type="ECO:0000256" key="9">
    <source>
        <dbReference type="RuleBase" id="RU367104"/>
    </source>
</evidence>
<comment type="caution">
    <text evidence="13">The sequence shown here is derived from an EMBL/GenBank/DDBJ whole genome shotgun (WGS) entry which is preliminary data.</text>
</comment>
<sequence>MRLRARFENETKAVGLKLTPQSSLAELKTELAEMCNGLPVQIRAGFPPRLLANNNDDTLSQCGIKDGDQLTVVIDKDAPQQPATPPNPANPLSQKSPSLSKSDELIPVSNGAVLVRQMADDNSCLFNSIAYIFERNASAATKMRNLVADAIAQDPIEYNEAVLGKTPAAYTAWIRKLESWGGAIELAAFTKHFKCEIWSIDVSTLRVDRFGEGRGFERVAVLFYSGIHYDAVALSPVASADETLKEFDVTLFSAGVEAEGVLEACLKLAGIWKQKHKFTDLGSFTLRCDVCKDGLKGQNEAQAHAKQTGHMRFVEYS</sequence>
<feature type="compositionally biased region" description="Low complexity" evidence="10">
    <location>
        <begin position="90"/>
        <end position="100"/>
    </location>
</feature>
<evidence type="ECO:0000256" key="3">
    <source>
        <dbReference type="ARBA" id="ARBA00022723"/>
    </source>
</evidence>
<evidence type="ECO:0000313" key="14">
    <source>
        <dbReference type="Proteomes" id="UP000320333"/>
    </source>
</evidence>
<comment type="catalytic activity">
    <reaction evidence="1 9">
        <text>Thiol-dependent hydrolysis of ester, thioester, amide, peptide and isopeptide bonds formed by the C-terminal Gly of ubiquitin (a 76-residue protein attached to proteins as an intracellular targeting signal).</text>
        <dbReference type="EC" id="3.4.19.12"/>
    </reaction>
</comment>
<dbReference type="InterPro" id="IPR003323">
    <property type="entry name" value="OTU_dom"/>
</dbReference>
<dbReference type="InterPro" id="IPR057766">
    <property type="entry name" value="Znf-C2H2_OTU1-like_C"/>
</dbReference>
<dbReference type="GO" id="GO:0036503">
    <property type="term" value="P:ERAD pathway"/>
    <property type="evidence" value="ECO:0007669"/>
    <property type="project" value="TreeGrafter"/>
</dbReference>
<dbReference type="PANTHER" id="PTHR13312">
    <property type="entry name" value="HIV-INDUCED PROTEIN-7-LIKE PROTEASE"/>
    <property type="match status" value="1"/>
</dbReference>
<dbReference type="CDD" id="cd22745">
    <property type="entry name" value="OTU_OTU1"/>
    <property type="match status" value="1"/>
</dbReference>
<dbReference type="Gene3D" id="3.10.20.90">
    <property type="entry name" value="Phosphatidylinositol 3-kinase Catalytic Subunit, Chain A, domain 1"/>
    <property type="match status" value="1"/>
</dbReference>
<dbReference type="GO" id="GO:0004843">
    <property type="term" value="F:cysteine-type deubiquitinase activity"/>
    <property type="evidence" value="ECO:0007669"/>
    <property type="project" value="UniProtKB-UniRule"/>
</dbReference>
<dbReference type="PROSITE" id="PS50053">
    <property type="entry name" value="UBIQUITIN_2"/>
    <property type="match status" value="1"/>
</dbReference>
<organism evidence="13 14">
    <name type="scientific">Chytriomyces confervae</name>
    <dbReference type="NCBI Taxonomy" id="246404"/>
    <lineage>
        <taxon>Eukaryota</taxon>
        <taxon>Fungi</taxon>
        <taxon>Fungi incertae sedis</taxon>
        <taxon>Chytridiomycota</taxon>
        <taxon>Chytridiomycota incertae sedis</taxon>
        <taxon>Chytridiomycetes</taxon>
        <taxon>Chytridiales</taxon>
        <taxon>Chytriomycetaceae</taxon>
        <taxon>Chytriomyces</taxon>
    </lineage>
</organism>
<dbReference type="AlphaFoldDB" id="A0A507F270"/>
<keyword evidence="3" id="KW-0479">Metal-binding</keyword>
<dbReference type="InterPro" id="IPR048857">
    <property type="entry name" value="OTU1_Ubl"/>
</dbReference>
<evidence type="ECO:0000256" key="1">
    <source>
        <dbReference type="ARBA" id="ARBA00000707"/>
    </source>
</evidence>
<evidence type="ECO:0000256" key="7">
    <source>
        <dbReference type="ARBA" id="ARBA00022807"/>
    </source>
</evidence>
<proteinExistence type="predicted"/>
<dbReference type="GO" id="GO:0005634">
    <property type="term" value="C:nucleus"/>
    <property type="evidence" value="ECO:0007669"/>
    <property type="project" value="TreeGrafter"/>
</dbReference>
<dbReference type="SUPFAM" id="SSF54236">
    <property type="entry name" value="Ubiquitin-like"/>
    <property type="match status" value="1"/>
</dbReference>
<dbReference type="InterPro" id="IPR038765">
    <property type="entry name" value="Papain-like_cys_pep_sf"/>
</dbReference>
<dbReference type="GO" id="GO:0005829">
    <property type="term" value="C:cytosol"/>
    <property type="evidence" value="ECO:0007669"/>
    <property type="project" value="TreeGrafter"/>
</dbReference>
<dbReference type="Proteomes" id="UP000320333">
    <property type="component" value="Unassembled WGS sequence"/>
</dbReference>
<keyword evidence="14" id="KW-1185">Reference proteome</keyword>
<dbReference type="STRING" id="246404.A0A507F270"/>
<evidence type="ECO:0000259" key="11">
    <source>
        <dbReference type="PROSITE" id="PS50053"/>
    </source>
</evidence>
<evidence type="ECO:0000313" key="13">
    <source>
        <dbReference type="EMBL" id="TPX69697.1"/>
    </source>
</evidence>
<dbReference type="EMBL" id="QEAP01000308">
    <property type="protein sequence ID" value="TPX69697.1"/>
    <property type="molecule type" value="Genomic_DNA"/>
</dbReference>
<feature type="domain" description="OTU" evidence="12">
    <location>
        <begin position="113"/>
        <end position="235"/>
    </location>
</feature>
<dbReference type="InterPro" id="IPR000626">
    <property type="entry name" value="Ubiquitin-like_dom"/>
</dbReference>
<evidence type="ECO:0000256" key="2">
    <source>
        <dbReference type="ARBA" id="ARBA00022670"/>
    </source>
</evidence>
<keyword evidence="9" id="KW-0963">Cytoplasm</keyword>
<evidence type="ECO:0000259" key="12">
    <source>
        <dbReference type="PROSITE" id="PS50802"/>
    </source>
</evidence>
<gene>
    <name evidence="13" type="ORF">CcCBS67573_g06784</name>
</gene>
<dbReference type="Pfam" id="PF21403">
    <property type="entry name" value="OTU1_UBXL"/>
    <property type="match status" value="1"/>
</dbReference>
<keyword evidence="8" id="KW-0862">Zinc</keyword>
<dbReference type="PANTHER" id="PTHR13312:SF0">
    <property type="entry name" value="UBIQUITIN THIOESTERASE OTU1"/>
    <property type="match status" value="1"/>
</dbReference>
<dbReference type="GO" id="GO:0016579">
    <property type="term" value="P:protein deubiquitination"/>
    <property type="evidence" value="ECO:0007669"/>
    <property type="project" value="TreeGrafter"/>
</dbReference>
<dbReference type="Pfam" id="PF24560">
    <property type="entry name" value="zf-C2H2_OTU1_C"/>
    <property type="match status" value="1"/>
</dbReference>
<keyword evidence="7 9" id="KW-0788">Thiol protease</keyword>
<name>A0A507F270_9FUNG</name>
<comment type="subcellular location">
    <subcellularLocation>
        <location evidence="9">Cytoplasm</location>
    </subcellularLocation>
</comment>
<dbReference type="Pfam" id="PF02338">
    <property type="entry name" value="OTU"/>
    <property type="match status" value="1"/>
</dbReference>
<evidence type="ECO:0000256" key="6">
    <source>
        <dbReference type="ARBA" id="ARBA00022801"/>
    </source>
</evidence>
<evidence type="ECO:0000256" key="10">
    <source>
        <dbReference type="SAM" id="MobiDB-lite"/>
    </source>
</evidence>
<keyword evidence="5 9" id="KW-0833">Ubl conjugation pathway</keyword>
<dbReference type="EC" id="3.4.19.12" evidence="9"/>
<dbReference type="InterPro" id="IPR029071">
    <property type="entry name" value="Ubiquitin-like_domsf"/>
</dbReference>
<dbReference type="GO" id="GO:0030968">
    <property type="term" value="P:endoplasmic reticulum unfolded protein response"/>
    <property type="evidence" value="ECO:0007669"/>
    <property type="project" value="TreeGrafter"/>
</dbReference>
<dbReference type="Gene3D" id="3.90.70.80">
    <property type="match status" value="1"/>
</dbReference>
<protein>
    <recommendedName>
        <fullName evidence="9">Ubiquitin thioesterase OTU</fullName>
        <ecNumber evidence="9">3.4.19.12</ecNumber>
    </recommendedName>
</protein>
<accession>A0A507F270</accession>